<gene>
    <name evidence="1" type="ORF">Sradi_1299000</name>
</gene>
<comment type="caution">
    <text evidence="1">The sequence shown here is derived from an EMBL/GenBank/DDBJ whole genome shotgun (WGS) entry which is preliminary data.</text>
</comment>
<sequence>MAVSRNVGELERPRMASILGVSLVLKHDKYLSLPFIVGRSRGELFQGIKDQIWSRIQGWKAKLLSQAVYLGPKTLWFRGIAGGSGLRKECVSGGISGFRDQRGSKSTQRLEYYQLMHELLIL</sequence>
<reference evidence="1" key="1">
    <citation type="submission" date="2020-06" db="EMBL/GenBank/DDBJ databases">
        <authorList>
            <person name="Li T."/>
            <person name="Hu X."/>
            <person name="Zhang T."/>
            <person name="Song X."/>
            <person name="Zhang H."/>
            <person name="Dai N."/>
            <person name="Sheng W."/>
            <person name="Hou X."/>
            <person name="Wei L."/>
        </authorList>
    </citation>
    <scope>NUCLEOTIDE SEQUENCE</scope>
    <source>
        <strain evidence="1">G02</strain>
        <tissue evidence="1">Leaf</tissue>
    </source>
</reference>
<dbReference type="EMBL" id="JACGWJ010000005">
    <property type="protein sequence ID" value="KAL0418855.1"/>
    <property type="molecule type" value="Genomic_DNA"/>
</dbReference>
<reference evidence="1" key="2">
    <citation type="journal article" date="2024" name="Plant">
        <title>Genomic evolution and insights into agronomic trait innovations of Sesamum species.</title>
        <authorList>
            <person name="Miao H."/>
            <person name="Wang L."/>
            <person name="Qu L."/>
            <person name="Liu H."/>
            <person name="Sun Y."/>
            <person name="Le M."/>
            <person name="Wang Q."/>
            <person name="Wei S."/>
            <person name="Zheng Y."/>
            <person name="Lin W."/>
            <person name="Duan Y."/>
            <person name="Cao H."/>
            <person name="Xiong S."/>
            <person name="Wang X."/>
            <person name="Wei L."/>
            <person name="Li C."/>
            <person name="Ma Q."/>
            <person name="Ju M."/>
            <person name="Zhao R."/>
            <person name="Li G."/>
            <person name="Mu C."/>
            <person name="Tian Q."/>
            <person name="Mei H."/>
            <person name="Zhang T."/>
            <person name="Gao T."/>
            <person name="Zhang H."/>
        </authorList>
    </citation>
    <scope>NUCLEOTIDE SEQUENCE</scope>
    <source>
        <strain evidence="1">G02</strain>
    </source>
</reference>
<dbReference type="AlphaFoldDB" id="A0AAW2UND7"/>
<proteinExistence type="predicted"/>
<name>A0AAW2UND7_SESRA</name>
<accession>A0AAW2UND7</accession>
<organism evidence="1">
    <name type="scientific">Sesamum radiatum</name>
    <name type="common">Black benniseed</name>
    <dbReference type="NCBI Taxonomy" id="300843"/>
    <lineage>
        <taxon>Eukaryota</taxon>
        <taxon>Viridiplantae</taxon>
        <taxon>Streptophyta</taxon>
        <taxon>Embryophyta</taxon>
        <taxon>Tracheophyta</taxon>
        <taxon>Spermatophyta</taxon>
        <taxon>Magnoliopsida</taxon>
        <taxon>eudicotyledons</taxon>
        <taxon>Gunneridae</taxon>
        <taxon>Pentapetalae</taxon>
        <taxon>asterids</taxon>
        <taxon>lamiids</taxon>
        <taxon>Lamiales</taxon>
        <taxon>Pedaliaceae</taxon>
        <taxon>Sesamum</taxon>
    </lineage>
</organism>
<evidence type="ECO:0000313" key="1">
    <source>
        <dbReference type="EMBL" id="KAL0418855.1"/>
    </source>
</evidence>
<protein>
    <submittedName>
        <fullName evidence="1">Uncharacterized protein</fullName>
    </submittedName>
</protein>